<reference evidence="1 2" key="1">
    <citation type="submission" date="2019-10" db="EMBL/GenBank/DDBJ databases">
        <title>Nonomuraea sp. nov., isolated from Phyllanthus amarus.</title>
        <authorList>
            <person name="Klykleung N."/>
            <person name="Tanasupawat S."/>
        </authorList>
    </citation>
    <scope>NUCLEOTIDE SEQUENCE [LARGE SCALE GENOMIC DNA]</scope>
    <source>
        <strain evidence="1 2">PA1-10</strain>
    </source>
</reference>
<dbReference type="OrthoDB" id="20942at2"/>
<evidence type="ECO:0000313" key="1">
    <source>
        <dbReference type="EMBL" id="KAB8183933.1"/>
    </source>
</evidence>
<name>A0A5C4V0K2_9ACTN</name>
<dbReference type="InterPro" id="IPR038282">
    <property type="entry name" value="DUF2267_sf"/>
</dbReference>
<dbReference type="InterPro" id="IPR018727">
    <property type="entry name" value="DUF2267"/>
</dbReference>
<dbReference type="Proteomes" id="UP000312512">
    <property type="component" value="Unassembled WGS sequence"/>
</dbReference>
<dbReference type="EMBL" id="VDLX02000034">
    <property type="protein sequence ID" value="KAB8183933.1"/>
    <property type="molecule type" value="Genomic_DNA"/>
</dbReference>
<protein>
    <submittedName>
        <fullName evidence="1">DUF2267 domain-containing protein</fullName>
    </submittedName>
</protein>
<dbReference type="AlphaFoldDB" id="A0A5C4V0K2"/>
<dbReference type="Gene3D" id="1.10.490.110">
    <property type="entry name" value="Uncharacterized conserved protein DUF2267"/>
    <property type="match status" value="1"/>
</dbReference>
<dbReference type="RefSeq" id="WP_139638041.1">
    <property type="nucleotide sequence ID" value="NZ_CP045572.1"/>
</dbReference>
<sequence length="147" mass="16709">MSHTRVQSIEHAVQITNRWLADLADAIGTKDRDFAQRVLKAWLHAVRDGLTVDSAAHFAAQLPDLLRGVYYNGWDPSRVPIRRGREEFIEFFARSARIALRDVADLAPTVTHFLFEELSEQSVVHALDRLPRDIRAVLQPTGAARRE</sequence>
<evidence type="ECO:0000313" key="2">
    <source>
        <dbReference type="Proteomes" id="UP000312512"/>
    </source>
</evidence>
<gene>
    <name evidence="1" type="ORF">FH608_048775</name>
</gene>
<dbReference type="Pfam" id="PF10025">
    <property type="entry name" value="DUF2267"/>
    <property type="match status" value="1"/>
</dbReference>
<proteinExistence type="predicted"/>
<accession>A0A5C4V0K2</accession>
<organism evidence="1 2">
    <name type="scientific">Nonomuraea phyllanthi</name>
    <dbReference type="NCBI Taxonomy" id="2219224"/>
    <lineage>
        <taxon>Bacteria</taxon>
        <taxon>Bacillati</taxon>
        <taxon>Actinomycetota</taxon>
        <taxon>Actinomycetes</taxon>
        <taxon>Streptosporangiales</taxon>
        <taxon>Streptosporangiaceae</taxon>
        <taxon>Nonomuraea</taxon>
    </lineage>
</organism>
<accession>A0A5P9YMX8</accession>
<comment type="caution">
    <text evidence="1">The sequence shown here is derived from an EMBL/GenBank/DDBJ whole genome shotgun (WGS) entry which is preliminary data.</text>
</comment>
<keyword evidence="2" id="KW-1185">Reference proteome</keyword>